<protein>
    <submittedName>
        <fullName evidence="1">Uncharacterized protein</fullName>
    </submittedName>
</protein>
<accession>A0ACB8FSZ8</accession>
<reference evidence="1" key="1">
    <citation type="submission" date="2021-08" db="EMBL/GenBank/DDBJ databases">
        <title>The first chromosome-level gecko genome reveals the dynamic sex chromosomes of Neotropical dwarf geckos (Sphaerodactylidae: Sphaerodactylus).</title>
        <authorList>
            <person name="Pinto B.J."/>
            <person name="Keating S.E."/>
            <person name="Gamble T."/>
        </authorList>
    </citation>
    <scope>NUCLEOTIDE SEQUENCE</scope>
    <source>
        <strain evidence="1">TG3544</strain>
    </source>
</reference>
<sequence>MINLPSILARSTVQAWACTMNSPANVSSSRSHAFCGTFHQGMEPGPAATCVCFLDGPQRQALGLAVTATLEE</sequence>
<organism evidence="1 2">
    <name type="scientific">Sphaerodactylus townsendi</name>
    <dbReference type="NCBI Taxonomy" id="933632"/>
    <lineage>
        <taxon>Eukaryota</taxon>
        <taxon>Metazoa</taxon>
        <taxon>Chordata</taxon>
        <taxon>Craniata</taxon>
        <taxon>Vertebrata</taxon>
        <taxon>Euteleostomi</taxon>
        <taxon>Lepidosauria</taxon>
        <taxon>Squamata</taxon>
        <taxon>Bifurcata</taxon>
        <taxon>Gekkota</taxon>
        <taxon>Sphaerodactylidae</taxon>
        <taxon>Sphaerodactylus</taxon>
    </lineage>
</organism>
<evidence type="ECO:0000313" key="1">
    <source>
        <dbReference type="EMBL" id="KAH8008546.1"/>
    </source>
</evidence>
<comment type="caution">
    <text evidence="1">The sequence shown here is derived from an EMBL/GenBank/DDBJ whole genome shotgun (WGS) entry which is preliminary data.</text>
</comment>
<evidence type="ECO:0000313" key="2">
    <source>
        <dbReference type="Proteomes" id="UP000827872"/>
    </source>
</evidence>
<proteinExistence type="predicted"/>
<keyword evidence="2" id="KW-1185">Reference proteome</keyword>
<dbReference type="EMBL" id="CM037619">
    <property type="protein sequence ID" value="KAH8008546.1"/>
    <property type="molecule type" value="Genomic_DNA"/>
</dbReference>
<dbReference type="Proteomes" id="UP000827872">
    <property type="component" value="Linkage Group LG06"/>
</dbReference>
<gene>
    <name evidence="1" type="ORF">K3G42_029932</name>
</gene>
<name>A0ACB8FSZ8_9SAUR</name>